<name>A0A8J3VCU1_9ACTN</name>
<protein>
    <submittedName>
        <fullName evidence="6">TetR family transcriptional regulator</fullName>
    </submittedName>
</protein>
<proteinExistence type="predicted"/>
<dbReference type="Pfam" id="PF17754">
    <property type="entry name" value="TetR_C_14"/>
    <property type="match status" value="1"/>
</dbReference>
<dbReference type="AlphaFoldDB" id="A0A8J3VCU1"/>
<evidence type="ECO:0000313" key="7">
    <source>
        <dbReference type="Proteomes" id="UP000612899"/>
    </source>
</evidence>
<evidence type="ECO:0000313" key="6">
    <source>
        <dbReference type="EMBL" id="GIH02110.1"/>
    </source>
</evidence>
<dbReference type="Pfam" id="PF00440">
    <property type="entry name" value="TetR_N"/>
    <property type="match status" value="1"/>
</dbReference>
<evidence type="ECO:0000256" key="2">
    <source>
        <dbReference type="ARBA" id="ARBA00023125"/>
    </source>
</evidence>
<sequence>MEETTTLRERKKEATRQALHEAALRLALEHGLDAVTRDAIADEANVSRRTFSNYFASKEDAILHGDRVRVQRLLEMLRARPAREAPWQALTAATLAHYRERGDLDPDWLARLRLLRRHPSILAEQMAANAKLEDELATEIAARDPGHPDEPMRSRVMASAFLTTLRVVAGIWAESNGSEPLDEAIRAGLARVAERFK</sequence>
<keyword evidence="7" id="KW-1185">Reference proteome</keyword>
<dbReference type="GO" id="GO:0003700">
    <property type="term" value="F:DNA-binding transcription factor activity"/>
    <property type="evidence" value="ECO:0007669"/>
    <property type="project" value="TreeGrafter"/>
</dbReference>
<evidence type="ECO:0000256" key="3">
    <source>
        <dbReference type="ARBA" id="ARBA00023163"/>
    </source>
</evidence>
<feature type="DNA-binding region" description="H-T-H motif" evidence="4">
    <location>
        <begin position="36"/>
        <end position="55"/>
    </location>
</feature>
<keyword evidence="1" id="KW-0805">Transcription regulation</keyword>
<keyword evidence="2 4" id="KW-0238">DNA-binding</keyword>
<evidence type="ECO:0000256" key="4">
    <source>
        <dbReference type="PROSITE-ProRule" id="PRU00335"/>
    </source>
</evidence>
<dbReference type="Proteomes" id="UP000612899">
    <property type="component" value="Unassembled WGS sequence"/>
</dbReference>
<comment type="caution">
    <text evidence="6">The sequence shown here is derived from an EMBL/GenBank/DDBJ whole genome shotgun (WGS) entry which is preliminary data.</text>
</comment>
<accession>A0A8J3VCU1</accession>
<gene>
    <name evidence="6" type="ORF">Rhe02_01770</name>
</gene>
<dbReference type="RefSeq" id="WP_203906048.1">
    <property type="nucleotide sequence ID" value="NZ_BONY01000001.1"/>
</dbReference>
<organism evidence="6 7">
    <name type="scientific">Rhizocola hellebori</name>
    <dbReference type="NCBI Taxonomy" id="1392758"/>
    <lineage>
        <taxon>Bacteria</taxon>
        <taxon>Bacillati</taxon>
        <taxon>Actinomycetota</taxon>
        <taxon>Actinomycetes</taxon>
        <taxon>Micromonosporales</taxon>
        <taxon>Micromonosporaceae</taxon>
        <taxon>Rhizocola</taxon>
    </lineage>
</organism>
<dbReference type="GO" id="GO:0000976">
    <property type="term" value="F:transcription cis-regulatory region binding"/>
    <property type="evidence" value="ECO:0007669"/>
    <property type="project" value="TreeGrafter"/>
</dbReference>
<reference evidence="6" key="1">
    <citation type="submission" date="2021-01" db="EMBL/GenBank/DDBJ databases">
        <title>Whole genome shotgun sequence of Rhizocola hellebori NBRC 109834.</title>
        <authorList>
            <person name="Komaki H."/>
            <person name="Tamura T."/>
        </authorList>
    </citation>
    <scope>NUCLEOTIDE SEQUENCE</scope>
    <source>
        <strain evidence="6">NBRC 109834</strain>
    </source>
</reference>
<dbReference type="Gene3D" id="1.10.10.60">
    <property type="entry name" value="Homeodomain-like"/>
    <property type="match status" value="1"/>
</dbReference>
<feature type="domain" description="HTH tetR-type" evidence="5">
    <location>
        <begin position="13"/>
        <end position="73"/>
    </location>
</feature>
<dbReference type="PROSITE" id="PS50977">
    <property type="entry name" value="HTH_TETR_2"/>
    <property type="match status" value="1"/>
</dbReference>
<dbReference type="EMBL" id="BONY01000001">
    <property type="protein sequence ID" value="GIH02110.1"/>
    <property type="molecule type" value="Genomic_DNA"/>
</dbReference>
<dbReference type="SUPFAM" id="SSF46689">
    <property type="entry name" value="Homeodomain-like"/>
    <property type="match status" value="1"/>
</dbReference>
<dbReference type="InterPro" id="IPR041347">
    <property type="entry name" value="MftR_C"/>
</dbReference>
<evidence type="ECO:0000256" key="1">
    <source>
        <dbReference type="ARBA" id="ARBA00023015"/>
    </source>
</evidence>
<dbReference type="InterPro" id="IPR001647">
    <property type="entry name" value="HTH_TetR"/>
</dbReference>
<keyword evidence="3" id="KW-0804">Transcription</keyword>
<dbReference type="PANTHER" id="PTHR30055:SF238">
    <property type="entry name" value="MYCOFACTOCIN BIOSYNTHESIS TRANSCRIPTIONAL REGULATOR MFTR-RELATED"/>
    <property type="match status" value="1"/>
</dbReference>
<dbReference type="InterPro" id="IPR009057">
    <property type="entry name" value="Homeodomain-like_sf"/>
</dbReference>
<dbReference type="PANTHER" id="PTHR30055">
    <property type="entry name" value="HTH-TYPE TRANSCRIPTIONAL REGULATOR RUTR"/>
    <property type="match status" value="1"/>
</dbReference>
<dbReference type="InterPro" id="IPR050109">
    <property type="entry name" value="HTH-type_TetR-like_transc_reg"/>
</dbReference>
<dbReference type="Gene3D" id="1.10.357.10">
    <property type="entry name" value="Tetracycline Repressor, domain 2"/>
    <property type="match status" value="1"/>
</dbReference>
<evidence type="ECO:0000259" key="5">
    <source>
        <dbReference type="PROSITE" id="PS50977"/>
    </source>
</evidence>